<sequence>MGLKEIDKLCALEGADRRLRGAERDREGVEEDLLGGPEEPVVDEGCVAPGGRNAFGNAGNAPRNGVGGPSRGARDDGGGGGGGGREEGGAGQMGASV</sequence>
<organism evidence="2 3">
    <name type="scientific">Daphnia magna</name>
    <dbReference type="NCBI Taxonomy" id="35525"/>
    <lineage>
        <taxon>Eukaryota</taxon>
        <taxon>Metazoa</taxon>
        <taxon>Ecdysozoa</taxon>
        <taxon>Arthropoda</taxon>
        <taxon>Crustacea</taxon>
        <taxon>Branchiopoda</taxon>
        <taxon>Diplostraca</taxon>
        <taxon>Cladocera</taxon>
        <taxon>Anomopoda</taxon>
        <taxon>Daphniidae</taxon>
        <taxon>Daphnia</taxon>
    </lineage>
</organism>
<evidence type="ECO:0000256" key="1">
    <source>
        <dbReference type="SAM" id="MobiDB-lite"/>
    </source>
</evidence>
<feature type="compositionally biased region" description="Low complexity" evidence="1">
    <location>
        <begin position="49"/>
        <end position="64"/>
    </location>
</feature>
<feature type="region of interest" description="Disordered" evidence="1">
    <location>
        <begin position="14"/>
        <end position="97"/>
    </location>
</feature>
<gene>
    <name evidence="2" type="ORF">OUZ56_032638</name>
</gene>
<name>A0ABR0B9H6_9CRUS</name>
<proteinExistence type="predicted"/>
<accession>A0ABR0B9H6</accession>
<comment type="caution">
    <text evidence="2">The sequence shown here is derived from an EMBL/GenBank/DDBJ whole genome shotgun (WGS) entry which is preliminary data.</text>
</comment>
<evidence type="ECO:0000313" key="3">
    <source>
        <dbReference type="Proteomes" id="UP001234178"/>
    </source>
</evidence>
<keyword evidence="3" id="KW-1185">Reference proteome</keyword>
<reference evidence="2 3" key="1">
    <citation type="journal article" date="2023" name="Nucleic Acids Res.">
        <title>The hologenome of Daphnia magna reveals possible DNA methylation and microbiome-mediated evolution of the host genome.</title>
        <authorList>
            <person name="Chaturvedi A."/>
            <person name="Li X."/>
            <person name="Dhandapani V."/>
            <person name="Marshall H."/>
            <person name="Kissane S."/>
            <person name="Cuenca-Cambronero M."/>
            <person name="Asole G."/>
            <person name="Calvet F."/>
            <person name="Ruiz-Romero M."/>
            <person name="Marangio P."/>
            <person name="Guigo R."/>
            <person name="Rago D."/>
            <person name="Mirbahai L."/>
            <person name="Eastwood N."/>
            <person name="Colbourne J.K."/>
            <person name="Zhou J."/>
            <person name="Mallon E."/>
            <person name="Orsini L."/>
        </authorList>
    </citation>
    <scope>NUCLEOTIDE SEQUENCE [LARGE SCALE GENOMIC DNA]</scope>
    <source>
        <strain evidence="2">LRV0_1</strain>
    </source>
</reference>
<feature type="compositionally biased region" description="Basic and acidic residues" evidence="1">
    <location>
        <begin position="14"/>
        <end position="27"/>
    </location>
</feature>
<dbReference type="EMBL" id="JAOYFB010000041">
    <property type="protein sequence ID" value="KAK4045230.1"/>
    <property type="molecule type" value="Genomic_DNA"/>
</dbReference>
<dbReference type="Proteomes" id="UP001234178">
    <property type="component" value="Unassembled WGS sequence"/>
</dbReference>
<evidence type="ECO:0000313" key="2">
    <source>
        <dbReference type="EMBL" id="KAK4045230.1"/>
    </source>
</evidence>
<protein>
    <submittedName>
        <fullName evidence="2">Uncharacterized protein</fullName>
    </submittedName>
</protein>